<name>A0A328HE58_ARTGO</name>
<accession>A0A328HE58</accession>
<dbReference type="OrthoDB" id="4954986at2"/>
<keyword evidence="1" id="KW-0472">Membrane</keyword>
<evidence type="ECO:0000313" key="3">
    <source>
        <dbReference type="EMBL" id="RAM35293.1"/>
    </source>
</evidence>
<gene>
    <name evidence="3" type="ORF">DBZ45_22245</name>
</gene>
<protein>
    <submittedName>
        <fullName evidence="3">Uncharacterized protein</fullName>
    </submittedName>
</protein>
<feature type="transmembrane region" description="Helical" evidence="1">
    <location>
        <begin position="59"/>
        <end position="77"/>
    </location>
</feature>
<organism evidence="3 4">
    <name type="scientific">Arthrobacter globiformis</name>
    <dbReference type="NCBI Taxonomy" id="1665"/>
    <lineage>
        <taxon>Bacteria</taxon>
        <taxon>Bacillati</taxon>
        <taxon>Actinomycetota</taxon>
        <taxon>Actinomycetes</taxon>
        <taxon>Micrococcales</taxon>
        <taxon>Micrococcaceae</taxon>
        <taxon>Arthrobacter</taxon>
    </lineage>
</organism>
<reference evidence="3 4" key="1">
    <citation type="submission" date="2018-04" db="EMBL/GenBank/DDBJ databases">
        <title>Bacteria isolated from cave deposits of Manipur.</title>
        <authorList>
            <person name="Sahoo D."/>
            <person name="Sarangthem I."/>
            <person name="Nandeibam J."/>
        </authorList>
    </citation>
    <scope>NUCLEOTIDE SEQUENCE [LARGE SCALE GENOMIC DNA]</scope>
    <source>
        <strain evidence="4">mrc11</strain>
    </source>
</reference>
<keyword evidence="2" id="KW-0732">Signal</keyword>
<evidence type="ECO:0000256" key="2">
    <source>
        <dbReference type="SAM" id="SignalP"/>
    </source>
</evidence>
<dbReference type="AlphaFoldDB" id="A0A328HE58"/>
<sequence length="88" mass="8526">MVKPVVKPVTKPVAKPVAAAAVMQAAPAAAATVPAADNAGLNVQTAAAVGSQPDAGIPGWLAAMTGLFTALAAGVLARSGIRSRKPEA</sequence>
<comment type="caution">
    <text evidence="3">The sequence shown here is derived from an EMBL/GenBank/DDBJ whole genome shotgun (WGS) entry which is preliminary data.</text>
</comment>
<evidence type="ECO:0000313" key="4">
    <source>
        <dbReference type="Proteomes" id="UP000249166"/>
    </source>
</evidence>
<evidence type="ECO:0000256" key="1">
    <source>
        <dbReference type="SAM" id="Phobius"/>
    </source>
</evidence>
<feature type="signal peptide" evidence="2">
    <location>
        <begin position="1"/>
        <end position="30"/>
    </location>
</feature>
<keyword evidence="1" id="KW-1133">Transmembrane helix</keyword>
<dbReference type="Proteomes" id="UP000249166">
    <property type="component" value="Unassembled WGS sequence"/>
</dbReference>
<dbReference type="EMBL" id="QLNP01000105">
    <property type="protein sequence ID" value="RAM35293.1"/>
    <property type="molecule type" value="Genomic_DNA"/>
</dbReference>
<keyword evidence="1" id="KW-0812">Transmembrane</keyword>
<proteinExistence type="predicted"/>
<feature type="chain" id="PRO_5016460602" evidence="2">
    <location>
        <begin position="31"/>
        <end position="88"/>
    </location>
</feature>